<dbReference type="RefSeq" id="YP_009550479.1">
    <property type="nucleotide sequence ID" value="NC_040295.1"/>
</dbReference>
<evidence type="ECO:0000259" key="5">
    <source>
        <dbReference type="PROSITE" id="PS50931"/>
    </source>
</evidence>
<dbReference type="PANTHER" id="PTHR30126:SF40">
    <property type="entry name" value="HTH-TYPE TRANSCRIPTIONAL REGULATOR GLTR"/>
    <property type="match status" value="1"/>
</dbReference>
<sequence>MLKTKDLLINSNFNSTIILNNYQFAPRLSRHLYYINKYKTLKIEEKKNFISLNIKQLNFDLLTIFYTVVTLGSLSKAAKRLAITQPAISLALRKIEKEMGFLVFRQLNSKTSLFLSPAGLILFNYVERFFQILEESQKLSNINHSEYHLIRSYSIDLKGLNLLTVIKNNKPFYSFLKSPLIKLIAKKDFLETTKFSLVYYENKSKFIILNKKFNIYSKLFKLNYKNNLFKYIIFNKIFSFKILNKSIYATLKHTNFVEIHTTNAYLISLDMKISNSLYWGSEI</sequence>
<dbReference type="PRINTS" id="PR00039">
    <property type="entry name" value="HTHLYSR"/>
</dbReference>
<dbReference type="AlphaFoldDB" id="A0A3R5QRA6"/>
<protein>
    <submittedName>
        <fullName evidence="6">LysR transcriptional regulator</fullName>
    </submittedName>
</protein>
<comment type="similarity">
    <text evidence="1">Belongs to the LysR transcriptional regulatory family.</text>
</comment>
<dbReference type="EMBL" id="MK281453">
    <property type="protein sequence ID" value="QAA11413.1"/>
    <property type="molecule type" value="Genomic_DNA"/>
</dbReference>
<dbReference type="SUPFAM" id="SSF46785">
    <property type="entry name" value="Winged helix' DNA-binding domain"/>
    <property type="match status" value="1"/>
</dbReference>
<keyword evidence="6" id="KW-0934">Plastid</keyword>
<evidence type="ECO:0000256" key="1">
    <source>
        <dbReference type="ARBA" id="ARBA00009437"/>
    </source>
</evidence>
<dbReference type="PANTHER" id="PTHR30126">
    <property type="entry name" value="HTH-TYPE TRANSCRIPTIONAL REGULATOR"/>
    <property type="match status" value="1"/>
</dbReference>
<dbReference type="GO" id="GO:0003700">
    <property type="term" value="F:DNA-binding transcription factor activity"/>
    <property type="evidence" value="ECO:0007669"/>
    <property type="project" value="InterPro"/>
</dbReference>
<dbReference type="Pfam" id="PF00126">
    <property type="entry name" value="HTH_1"/>
    <property type="match status" value="1"/>
</dbReference>
<evidence type="ECO:0000256" key="3">
    <source>
        <dbReference type="ARBA" id="ARBA00023125"/>
    </source>
</evidence>
<keyword evidence="3" id="KW-0238">DNA-binding</keyword>
<dbReference type="GeneID" id="38947466"/>
<proteinExistence type="inferred from homology"/>
<keyword evidence="4" id="KW-0804">Transcription</keyword>
<dbReference type="InterPro" id="IPR000847">
    <property type="entry name" value="LysR_HTH_N"/>
</dbReference>
<geneLocation type="plastid" evidence="6"/>
<gene>
    <name evidence="6" type="primary">rbcR</name>
</gene>
<evidence type="ECO:0000256" key="4">
    <source>
        <dbReference type="ARBA" id="ARBA00023163"/>
    </source>
</evidence>
<organism evidence="6">
    <name type="scientific">Eustigmatophyceae sp. Bat 8/9-7w</name>
    <dbReference type="NCBI Taxonomy" id="2506144"/>
    <lineage>
        <taxon>Eukaryota</taxon>
        <taxon>Sar</taxon>
        <taxon>Stramenopiles</taxon>
        <taxon>Ochrophyta</taxon>
        <taxon>Eustigmatophyceae</taxon>
    </lineage>
</organism>
<dbReference type="GO" id="GO:0000976">
    <property type="term" value="F:transcription cis-regulatory region binding"/>
    <property type="evidence" value="ECO:0007669"/>
    <property type="project" value="TreeGrafter"/>
</dbReference>
<dbReference type="InterPro" id="IPR036388">
    <property type="entry name" value="WH-like_DNA-bd_sf"/>
</dbReference>
<dbReference type="Gene3D" id="1.10.10.10">
    <property type="entry name" value="Winged helix-like DNA-binding domain superfamily/Winged helix DNA-binding domain"/>
    <property type="match status" value="1"/>
</dbReference>
<evidence type="ECO:0000256" key="2">
    <source>
        <dbReference type="ARBA" id="ARBA00023015"/>
    </source>
</evidence>
<dbReference type="PROSITE" id="PS50931">
    <property type="entry name" value="HTH_LYSR"/>
    <property type="match status" value="1"/>
</dbReference>
<evidence type="ECO:0000313" key="6">
    <source>
        <dbReference type="EMBL" id="QAA11413.1"/>
    </source>
</evidence>
<dbReference type="InterPro" id="IPR036390">
    <property type="entry name" value="WH_DNA-bd_sf"/>
</dbReference>
<accession>A0A3R5QRA6</accession>
<feature type="domain" description="HTH lysR-type" evidence="5">
    <location>
        <begin position="57"/>
        <end position="100"/>
    </location>
</feature>
<keyword evidence="2" id="KW-0805">Transcription regulation</keyword>
<reference evidence="6" key="1">
    <citation type="journal article" date="2019" name="Genome Biol. Evol.">
        <title>Plastid Genomes and Proteins Illuminate the Evolution of Eustigmatophyte Algae and Their Bacterial Endosymbionts.</title>
        <authorList>
            <person name="Sevcikova T."/>
            <person name="Yurchenko T."/>
            <person name="Fawley K.P."/>
            <person name="Amaral R."/>
            <person name="Strnad H."/>
            <person name="Santos L.M."/>
            <person name="Fawley M.W."/>
            <person name="Elias M."/>
        </authorList>
    </citation>
    <scope>NUCLEOTIDE SEQUENCE</scope>
</reference>
<name>A0A3R5QRA6_9STRA</name>